<gene>
    <name evidence="2" type="ORF">GCM10009533_03450</name>
</gene>
<evidence type="ECO:0000313" key="2">
    <source>
        <dbReference type="EMBL" id="GAA0507993.1"/>
    </source>
</evidence>
<keyword evidence="3" id="KW-1185">Reference proteome</keyword>
<dbReference type="EMBL" id="BAAAGS010000002">
    <property type="protein sequence ID" value="GAA0507993.1"/>
    <property type="molecule type" value="Genomic_DNA"/>
</dbReference>
<protein>
    <recommendedName>
        <fullName evidence="1">DUF4326 domain-containing protein</fullName>
    </recommendedName>
</protein>
<comment type="caution">
    <text evidence="2">The sequence shown here is derived from an EMBL/GenBank/DDBJ whole genome shotgun (WGS) entry which is preliminary data.</text>
</comment>
<organism evidence="2 3">
    <name type="scientific">Saccharopolyspora erythraea</name>
    <name type="common">Streptomyces erythraeus</name>
    <dbReference type="NCBI Taxonomy" id="1836"/>
    <lineage>
        <taxon>Bacteria</taxon>
        <taxon>Bacillati</taxon>
        <taxon>Actinomycetota</taxon>
        <taxon>Actinomycetes</taxon>
        <taxon>Pseudonocardiales</taxon>
        <taxon>Pseudonocardiaceae</taxon>
        <taxon>Saccharopolyspora</taxon>
    </lineage>
</organism>
<name>A0ABP3LVT5_SACER</name>
<sequence>MVFVAEQLPEEADRWSDDERERGAAVLDGRATVVNVRKTGPHKHLVPWLLSEGLLTYVGHSGPRHSWPASDFASPFVKEAKTDREAMVRHYEKWLDEQPGLLRRIREGELTGRALGCWCAPKACHADVLARRATHPD</sequence>
<dbReference type="Proteomes" id="UP001500729">
    <property type="component" value="Unassembled WGS sequence"/>
</dbReference>
<dbReference type="Pfam" id="PF14216">
    <property type="entry name" value="DUF4326"/>
    <property type="match status" value="1"/>
</dbReference>
<reference evidence="3" key="1">
    <citation type="journal article" date="2019" name="Int. J. Syst. Evol. Microbiol.">
        <title>The Global Catalogue of Microorganisms (GCM) 10K type strain sequencing project: providing services to taxonomists for standard genome sequencing and annotation.</title>
        <authorList>
            <consortium name="The Broad Institute Genomics Platform"/>
            <consortium name="The Broad Institute Genome Sequencing Center for Infectious Disease"/>
            <person name="Wu L."/>
            <person name="Ma J."/>
        </authorList>
    </citation>
    <scope>NUCLEOTIDE SEQUENCE [LARGE SCALE GENOMIC DNA]</scope>
    <source>
        <strain evidence="3">JCM 10303</strain>
    </source>
</reference>
<dbReference type="InterPro" id="IPR025475">
    <property type="entry name" value="DUF4326"/>
</dbReference>
<evidence type="ECO:0000259" key="1">
    <source>
        <dbReference type="Pfam" id="PF14216"/>
    </source>
</evidence>
<proteinExistence type="predicted"/>
<accession>A0ABP3LVT5</accession>
<evidence type="ECO:0000313" key="3">
    <source>
        <dbReference type="Proteomes" id="UP001500729"/>
    </source>
</evidence>
<feature type="domain" description="DUF4326" evidence="1">
    <location>
        <begin position="69"/>
        <end position="130"/>
    </location>
</feature>